<feature type="compositionally biased region" description="Polar residues" evidence="2">
    <location>
        <begin position="99"/>
        <end position="114"/>
    </location>
</feature>
<dbReference type="Proteomes" id="UP001143548">
    <property type="component" value="Unassembled WGS sequence"/>
</dbReference>
<feature type="compositionally biased region" description="Basic and acidic residues" evidence="2">
    <location>
        <begin position="385"/>
        <end position="399"/>
    </location>
</feature>
<organism evidence="4 5">
    <name type="scientific">Aspergillus brasiliensis</name>
    <dbReference type="NCBI Taxonomy" id="319629"/>
    <lineage>
        <taxon>Eukaryota</taxon>
        <taxon>Fungi</taxon>
        <taxon>Dikarya</taxon>
        <taxon>Ascomycota</taxon>
        <taxon>Pezizomycotina</taxon>
        <taxon>Eurotiomycetes</taxon>
        <taxon>Eurotiomycetidae</taxon>
        <taxon>Eurotiales</taxon>
        <taxon>Aspergillaceae</taxon>
        <taxon>Aspergillus</taxon>
        <taxon>Aspergillus subgen. Circumdati</taxon>
    </lineage>
</organism>
<evidence type="ECO:0000256" key="2">
    <source>
        <dbReference type="SAM" id="MobiDB-lite"/>
    </source>
</evidence>
<reference evidence="4" key="1">
    <citation type="submission" date="2022-07" db="EMBL/GenBank/DDBJ databases">
        <title>Taxonomy of Aspergillus series Nigri: significant species reduction supported by multi-species coalescent approaches.</title>
        <authorList>
            <person name="Bian C."/>
            <person name="Kusuya Y."/>
            <person name="Sklenar F."/>
            <person name="D'hooge E."/>
            <person name="Yaguchi T."/>
            <person name="Takahashi H."/>
            <person name="Hubka V."/>
        </authorList>
    </citation>
    <scope>NUCLEOTIDE SEQUENCE</scope>
    <source>
        <strain evidence="4">CBS 733.88</strain>
    </source>
</reference>
<feature type="compositionally biased region" description="Polar residues" evidence="2">
    <location>
        <begin position="205"/>
        <end position="216"/>
    </location>
</feature>
<feature type="compositionally biased region" description="Low complexity" evidence="2">
    <location>
        <begin position="240"/>
        <end position="256"/>
    </location>
</feature>
<feature type="compositionally biased region" description="Low complexity" evidence="2">
    <location>
        <begin position="332"/>
        <end position="353"/>
    </location>
</feature>
<evidence type="ECO:0000313" key="5">
    <source>
        <dbReference type="Proteomes" id="UP001143548"/>
    </source>
</evidence>
<dbReference type="InterPro" id="IPR012677">
    <property type="entry name" value="Nucleotide-bd_a/b_plait_sf"/>
</dbReference>
<name>A0A9W6DGU0_9EURO</name>
<feature type="compositionally biased region" description="Low complexity" evidence="2">
    <location>
        <begin position="122"/>
        <end position="138"/>
    </location>
</feature>
<dbReference type="AlphaFoldDB" id="A0A9W6DGU0"/>
<dbReference type="SUPFAM" id="SSF52954">
    <property type="entry name" value="Class II aaRS ABD-related"/>
    <property type="match status" value="1"/>
</dbReference>
<evidence type="ECO:0000313" key="4">
    <source>
        <dbReference type="EMBL" id="GKZ16699.1"/>
    </source>
</evidence>
<evidence type="ECO:0000259" key="3">
    <source>
        <dbReference type="PROSITE" id="PS50102"/>
    </source>
</evidence>
<feature type="domain" description="RRM" evidence="3">
    <location>
        <begin position="443"/>
        <end position="514"/>
    </location>
</feature>
<feature type="region of interest" description="Disordered" evidence="2">
    <location>
        <begin position="507"/>
        <end position="656"/>
    </location>
</feature>
<dbReference type="InterPro" id="IPR000504">
    <property type="entry name" value="RRM_dom"/>
</dbReference>
<dbReference type="Pfam" id="PF00076">
    <property type="entry name" value="RRM_1"/>
    <property type="match status" value="1"/>
</dbReference>
<feature type="compositionally biased region" description="Basic and acidic residues" evidence="2">
    <location>
        <begin position="600"/>
        <end position="618"/>
    </location>
</feature>
<proteinExistence type="predicted"/>
<accession>A0A9W6DGU0</accession>
<dbReference type="SUPFAM" id="SSF54928">
    <property type="entry name" value="RNA-binding domain, RBD"/>
    <property type="match status" value="1"/>
</dbReference>
<feature type="compositionally biased region" description="Polar residues" evidence="2">
    <location>
        <begin position="58"/>
        <end position="72"/>
    </location>
</feature>
<dbReference type="PANTHER" id="PTHR23295:SF6">
    <property type="entry name" value="NEOSIN, ISOFORM A"/>
    <property type="match status" value="1"/>
</dbReference>
<evidence type="ECO:0000256" key="1">
    <source>
        <dbReference type="PROSITE-ProRule" id="PRU00176"/>
    </source>
</evidence>
<feature type="compositionally biased region" description="Low complexity" evidence="2">
    <location>
        <begin position="539"/>
        <end position="554"/>
    </location>
</feature>
<dbReference type="PROSITE" id="PS50102">
    <property type="entry name" value="RRM"/>
    <property type="match status" value="1"/>
</dbReference>
<feature type="compositionally biased region" description="Polar residues" evidence="2">
    <location>
        <begin position="36"/>
        <end position="48"/>
    </location>
</feature>
<dbReference type="InterPro" id="IPR035979">
    <property type="entry name" value="RBD_domain_sf"/>
</dbReference>
<feature type="compositionally biased region" description="Polar residues" evidence="2">
    <location>
        <begin position="148"/>
        <end position="165"/>
    </location>
</feature>
<protein>
    <recommendedName>
        <fullName evidence="3">RRM domain-containing protein</fullName>
    </recommendedName>
</protein>
<sequence>MTPSSPDEALHFRGKTLTPESPRPLHVAEPARIPVLQNQMDPVFNDTSTYEKSEAFLGNSSQAQTNDSTSLRGQYAGPGEVRGTTGSVQVPEQPPARQPPNTQGSFHSDSSQVEDGSMNKIANALSATATTAQASFASDQPAPPVAAGTSSAAQDAPTNSSLTTVPPSDPVSLLAPPPPDVPPSSSHAAQDTPSASEVDHAVASWTAQPAPQTRLDPQTKTDDNTGEDGVDFQNLLDNLPPSSTAPSAPAVSETAPLSADVSAFPQAGTDDEALQSSLGLPPRPPPQEKPSIHPNYNASDDIRSYHQLPPNTSNAQPSPSSTYTAQQSNYQSNLGLPSLAAAGAPGTSSGASALPPPPVPSFQQSTSTTTTESQDSPGPANNRKGGGERVVARQNKSSDEDTPWGPEVQKKYDEFLHDERIYVTEGLWDRFPPGSRLFVDSDLTGVAGNLPTERVTKRDLFHIFHKFGKLAQISIKQAYGFIQFLDSSACKQALDAEQGAVVRGRKVHLEISKPQRSTRPGAAPAEPSRAPPPRRSRSPEFSRSGPSGSRSARAPADRYDRPYEPGRVPFSDFRDEPGHRRRDDYRPPPPPRSPSPRAFRARDGYRSRDRTPERYDRRERRRSRSPYTRDRRYRSPSPRGRGSYDGDADLPVPRRAPRDVPEVQILVLEELDRNFIFYVENAFRNRGLRVDVLVLGPRIPLNAAVQRQIQEGVLGVVRLSRPSQFSRKIPLQVFDRSGGPDNVRSNEYPDVEPSIAAEIVFHAQSMQRGAPPAPFPPNPAFGVPPLPAPAATVPPQAPLPTVANQPNIANLITSLDGPTLQSLLGVLQQRPPAVPAAQQPFPSSSTPHGAADLASLLNAATRQPVVANPQQPLPSQPFPLQAPNAPLVSDPNLISLLAKGLGGQQPQNPAAVGPQVQNIMNQLGKWKQ</sequence>
<dbReference type="PANTHER" id="PTHR23295">
    <property type="entry name" value="NUCLEAR RECEPTOR COACTIVATOR 5-RELATED"/>
    <property type="match status" value="1"/>
</dbReference>
<dbReference type="EMBL" id="BROQ01000001">
    <property type="protein sequence ID" value="GKZ16699.1"/>
    <property type="molecule type" value="Genomic_DNA"/>
</dbReference>
<feature type="compositionally biased region" description="Low complexity" evidence="2">
    <location>
        <begin position="361"/>
        <end position="377"/>
    </location>
</feature>
<dbReference type="SMART" id="SM00360">
    <property type="entry name" value="RRM"/>
    <property type="match status" value="1"/>
</dbReference>
<dbReference type="Gene3D" id="3.30.70.330">
    <property type="match status" value="1"/>
</dbReference>
<feature type="compositionally biased region" description="Low complexity" evidence="2">
    <location>
        <begin position="519"/>
        <end position="528"/>
    </location>
</feature>
<feature type="region of interest" description="Disordered" evidence="2">
    <location>
        <begin position="1"/>
        <end position="407"/>
    </location>
</feature>
<feature type="compositionally biased region" description="Polar residues" evidence="2">
    <location>
        <begin position="309"/>
        <end position="331"/>
    </location>
</feature>
<feature type="compositionally biased region" description="Basic and acidic residues" evidence="2">
    <location>
        <begin position="572"/>
        <end position="586"/>
    </location>
</feature>
<gene>
    <name evidence="4" type="ORF">AbraCBS73388_000282</name>
</gene>
<comment type="caution">
    <text evidence="4">The sequence shown here is derived from an EMBL/GenBank/DDBJ whole genome shotgun (WGS) entry which is preliminary data.</text>
</comment>
<dbReference type="GO" id="GO:0003723">
    <property type="term" value="F:RNA binding"/>
    <property type="evidence" value="ECO:0007669"/>
    <property type="project" value="UniProtKB-UniRule"/>
</dbReference>
<feature type="compositionally biased region" description="Basic and acidic residues" evidence="2">
    <location>
        <begin position="555"/>
        <end position="564"/>
    </location>
</feature>
<dbReference type="InterPro" id="IPR052600">
    <property type="entry name" value="Nuc_rcpt_coact/corep"/>
</dbReference>
<keyword evidence="1" id="KW-0694">RNA-binding</keyword>